<proteinExistence type="predicted"/>
<dbReference type="InterPro" id="IPR050679">
    <property type="entry name" value="Bact_HTH_transcr_reg"/>
</dbReference>
<organism evidence="2 3">
    <name type="scientific">Streptomyces misionensis</name>
    <dbReference type="NCBI Taxonomy" id="67331"/>
    <lineage>
        <taxon>Bacteria</taxon>
        <taxon>Bacillati</taxon>
        <taxon>Actinomycetota</taxon>
        <taxon>Actinomycetes</taxon>
        <taxon>Kitasatosporales</taxon>
        <taxon>Streptomycetaceae</taxon>
        <taxon>Streptomyces</taxon>
    </lineage>
</organism>
<dbReference type="RefSeq" id="WP_146465189.1">
    <property type="nucleotide sequence ID" value="NZ_VOGW01000067.1"/>
</dbReference>
<dbReference type="InterPro" id="IPR011663">
    <property type="entry name" value="UTRA"/>
</dbReference>
<dbReference type="AlphaFoldDB" id="A0A5C6JYA2"/>
<dbReference type="GO" id="GO:0045892">
    <property type="term" value="P:negative regulation of DNA-templated transcription"/>
    <property type="evidence" value="ECO:0007669"/>
    <property type="project" value="TreeGrafter"/>
</dbReference>
<dbReference type="Gene3D" id="3.40.1410.10">
    <property type="entry name" value="Chorismate lyase-like"/>
    <property type="match status" value="1"/>
</dbReference>
<dbReference type="SMART" id="SM00866">
    <property type="entry name" value="UTRA"/>
    <property type="match status" value="1"/>
</dbReference>
<sequence>MSSSGWVSSSVPYVAPRKNAQGDAWGEEAAARGGVGSQRVVRAGEVPAPPGVARLLMVEEGAAVVVRQRVIYLDDQPVELTDTYYPVEVARGTRLEGTRKIRGGAVTLLAELGYSAHRVREEVSARMPTDAERHVLGLGDAEPVLCMTRLTMDADGRRFQVDESVFPATAQRLRYELEPRI</sequence>
<evidence type="ECO:0000259" key="1">
    <source>
        <dbReference type="SMART" id="SM00866"/>
    </source>
</evidence>
<dbReference type="Pfam" id="PF07702">
    <property type="entry name" value="UTRA"/>
    <property type="match status" value="1"/>
</dbReference>
<evidence type="ECO:0000313" key="2">
    <source>
        <dbReference type="EMBL" id="TWV50247.1"/>
    </source>
</evidence>
<dbReference type="SUPFAM" id="SSF64288">
    <property type="entry name" value="Chorismate lyase-like"/>
    <property type="match status" value="1"/>
</dbReference>
<evidence type="ECO:0000313" key="3">
    <source>
        <dbReference type="Proteomes" id="UP000320481"/>
    </source>
</evidence>
<gene>
    <name evidence="2" type="ORF">FRZ03_12370</name>
</gene>
<protein>
    <submittedName>
        <fullName evidence="2">UTRA domain-containing protein</fullName>
    </submittedName>
</protein>
<dbReference type="Proteomes" id="UP000320481">
    <property type="component" value="Unassembled WGS sequence"/>
</dbReference>
<dbReference type="InterPro" id="IPR028978">
    <property type="entry name" value="Chorismate_lyase_/UTRA_dom_sf"/>
</dbReference>
<dbReference type="EMBL" id="VOGW01000067">
    <property type="protein sequence ID" value="TWV50247.1"/>
    <property type="molecule type" value="Genomic_DNA"/>
</dbReference>
<dbReference type="PANTHER" id="PTHR44846:SF17">
    <property type="entry name" value="GNTR-FAMILY TRANSCRIPTIONAL REGULATOR"/>
    <property type="match status" value="1"/>
</dbReference>
<name>A0A5C6JYA2_9ACTN</name>
<dbReference type="PANTHER" id="PTHR44846">
    <property type="entry name" value="MANNOSYL-D-GLYCERATE TRANSPORT/METABOLISM SYSTEM REPRESSOR MNGR-RELATED"/>
    <property type="match status" value="1"/>
</dbReference>
<reference evidence="2" key="1">
    <citation type="journal article" date="2019" name="Microbiol. Resour. Announc.">
        <title>Draft Genomic Sequences of Streptomyces misionensis and Streptomyces albidoflavus, bacteria applied for phytopathogen biocontrol.</title>
        <authorList>
            <person name="Pylro V."/>
            <person name="Dias A."/>
            <person name="Andreote F."/>
            <person name="Varani A."/>
            <person name="Andreote C."/>
            <person name="Bernardo E."/>
            <person name="Martins T."/>
        </authorList>
    </citation>
    <scope>NUCLEOTIDE SEQUENCE [LARGE SCALE GENOMIC DNA]</scope>
    <source>
        <strain evidence="2">66</strain>
    </source>
</reference>
<feature type="domain" description="UbiC transcription regulator-associated" evidence="1">
    <location>
        <begin position="31"/>
        <end position="172"/>
    </location>
</feature>
<accession>A0A5C6JYA2</accession>
<comment type="caution">
    <text evidence="2">The sequence shown here is derived from an EMBL/GenBank/DDBJ whole genome shotgun (WGS) entry which is preliminary data.</text>
</comment>
<dbReference type="GO" id="GO:0003677">
    <property type="term" value="F:DNA binding"/>
    <property type="evidence" value="ECO:0007669"/>
    <property type="project" value="InterPro"/>
</dbReference>
<keyword evidence="3" id="KW-1185">Reference proteome</keyword>